<feature type="transmembrane region" description="Helical" evidence="15">
    <location>
        <begin position="235"/>
        <end position="268"/>
    </location>
</feature>
<dbReference type="InterPro" id="IPR027005">
    <property type="entry name" value="PMT-like"/>
</dbReference>
<comment type="pathway">
    <text evidence="2 15">Protein modification; protein glycosylation.</text>
</comment>
<feature type="transmembrane region" description="Helical" evidence="15">
    <location>
        <begin position="679"/>
        <end position="700"/>
    </location>
</feature>
<dbReference type="InterPro" id="IPR003342">
    <property type="entry name" value="ArnT-like_N"/>
</dbReference>
<accession>A0A8H3TSM2</accession>
<name>A0A8H3TSM2_9TREE</name>
<keyword evidence="8" id="KW-0677">Repeat</keyword>
<feature type="domain" description="MIR" evidence="17">
    <location>
        <begin position="484"/>
        <end position="540"/>
    </location>
</feature>
<keyword evidence="5 15" id="KW-0328">Glycosyltransferase</keyword>
<comment type="caution">
    <text evidence="18">The sequence shown here is derived from an EMBL/GenBank/DDBJ whole genome shotgun (WGS) entry which is preliminary data.</text>
</comment>
<evidence type="ECO:0000256" key="13">
    <source>
        <dbReference type="ARBA" id="ARBA00045085"/>
    </source>
</evidence>
<keyword evidence="7 15" id="KW-0812">Transmembrane</keyword>
<evidence type="ECO:0000256" key="9">
    <source>
        <dbReference type="ARBA" id="ARBA00022824"/>
    </source>
</evidence>
<dbReference type="Gene3D" id="2.80.10.50">
    <property type="match status" value="1"/>
</dbReference>
<keyword evidence="11 15" id="KW-0472">Membrane</keyword>
<feature type="transmembrane region" description="Helical" evidence="15">
    <location>
        <begin position="712"/>
        <end position="732"/>
    </location>
</feature>
<evidence type="ECO:0000256" key="8">
    <source>
        <dbReference type="ARBA" id="ARBA00022737"/>
    </source>
</evidence>
<comment type="catalytic activity">
    <reaction evidence="14 15">
        <text>a di-trans,poly-cis-dolichyl beta-D-mannosyl phosphate + L-seryl-[protein] = 3-O-(alpha-D-mannosyl)-L-seryl-[protein] + a di-trans,poly-cis-dolichyl phosphate + H(+)</text>
        <dbReference type="Rhea" id="RHEA:17377"/>
        <dbReference type="Rhea" id="RHEA-COMP:9863"/>
        <dbReference type="Rhea" id="RHEA-COMP:13546"/>
        <dbReference type="Rhea" id="RHEA-COMP:19498"/>
        <dbReference type="Rhea" id="RHEA-COMP:19501"/>
        <dbReference type="ChEBI" id="CHEBI:15378"/>
        <dbReference type="ChEBI" id="CHEBI:29999"/>
        <dbReference type="ChEBI" id="CHEBI:57683"/>
        <dbReference type="ChEBI" id="CHEBI:58211"/>
        <dbReference type="ChEBI" id="CHEBI:137321"/>
        <dbReference type="EC" id="2.4.1.109"/>
    </reaction>
</comment>
<dbReference type="CDD" id="cd23283">
    <property type="entry name" value="beta-trefoil_MIR_PMT1-like"/>
    <property type="match status" value="1"/>
</dbReference>
<evidence type="ECO:0000256" key="5">
    <source>
        <dbReference type="ARBA" id="ARBA00022676"/>
    </source>
</evidence>
<keyword evidence="12" id="KW-0325">Glycoprotein</keyword>
<dbReference type="EC" id="2.4.1.109" evidence="4 15"/>
<dbReference type="AlphaFoldDB" id="A0A8H3TSM2"/>
<comment type="similarity">
    <text evidence="3 15">Belongs to the glycosyltransferase 39 family.</text>
</comment>
<feature type="transmembrane region" description="Helical" evidence="15">
    <location>
        <begin position="138"/>
        <end position="159"/>
    </location>
</feature>
<dbReference type="PANTHER" id="PTHR10050">
    <property type="entry name" value="DOLICHYL-PHOSPHATE-MANNOSE--PROTEIN MANNOSYLTRANSFERASE"/>
    <property type="match status" value="1"/>
</dbReference>
<keyword evidence="19" id="KW-1185">Reference proteome</keyword>
<reference evidence="18" key="1">
    <citation type="submission" date="2020-07" db="EMBL/GenBank/DDBJ databases">
        <title>Draft Genome Sequence of a Deep-Sea Yeast, Naganishia (Cryptococcus) liquefaciens strain N6.</title>
        <authorList>
            <person name="Han Y.W."/>
            <person name="Kajitani R."/>
            <person name="Morimoto H."/>
            <person name="Parhat M."/>
            <person name="Tsubouchi H."/>
            <person name="Bakenova O."/>
            <person name="Ogata M."/>
            <person name="Argunhan B."/>
            <person name="Aoki R."/>
            <person name="Kajiwara S."/>
            <person name="Itoh T."/>
            <person name="Iwasaki H."/>
        </authorList>
    </citation>
    <scope>NUCLEOTIDE SEQUENCE</scope>
    <source>
        <strain evidence="18">N6</strain>
    </source>
</reference>
<dbReference type="InterPro" id="IPR032421">
    <property type="entry name" value="PMT_4TMC"/>
</dbReference>
<evidence type="ECO:0000256" key="3">
    <source>
        <dbReference type="ARBA" id="ARBA00007222"/>
    </source>
</evidence>
<keyword evidence="9 15" id="KW-0256">Endoplasmic reticulum</keyword>
<dbReference type="EMBL" id="BLZA01000018">
    <property type="protein sequence ID" value="GHJ86383.1"/>
    <property type="molecule type" value="Genomic_DNA"/>
</dbReference>
<dbReference type="Pfam" id="PF02815">
    <property type="entry name" value="MIR"/>
    <property type="match status" value="1"/>
</dbReference>
<dbReference type="SMART" id="SM00472">
    <property type="entry name" value="MIR"/>
    <property type="match status" value="3"/>
</dbReference>
<evidence type="ECO:0000256" key="2">
    <source>
        <dbReference type="ARBA" id="ARBA00004922"/>
    </source>
</evidence>
<keyword evidence="10 15" id="KW-1133">Transmembrane helix</keyword>
<comment type="subcellular location">
    <subcellularLocation>
        <location evidence="1 15">Endoplasmic reticulum membrane</location>
        <topology evidence="1 15">Multi-pass membrane protein</topology>
    </subcellularLocation>
</comment>
<protein>
    <recommendedName>
        <fullName evidence="4 15">Dolichyl-phosphate-mannose--protein mannosyltransferase</fullName>
        <ecNumber evidence="4 15">2.4.1.109</ecNumber>
    </recommendedName>
</protein>
<organism evidence="18 19">
    <name type="scientific">Naganishia liquefaciens</name>
    <dbReference type="NCBI Taxonomy" id="104408"/>
    <lineage>
        <taxon>Eukaryota</taxon>
        <taxon>Fungi</taxon>
        <taxon>Dikarya</taxon>
        <taxon>Basidiomycota</taxon>
        <taxon>Agaricomycotina</taxon>
        <taxon>Tremellomycetes</taxon>
        <taxon>Filobasidiales</taxon>
        <taxon>Filobasidiaceae</taxon>
        <taxon>Naganishia</taxon>
    </lineage>
</organism>
<evidence type="ECO:0000256" key="7">
    <source>
        <dbReference type="ARBA" id="ARBA00022692"/>
    </source>
</evidence>
<dbReference type="InterPro" id="IPR016093">
    <property type="entry name" value="MIR_motif"/>
</dbReference>
<evidence type="ECO:0000256" key="14">
    <source>
        <dbReference type="ARBA" id="ARBA00045102"/>
    </source>
</evidence>
<evidence type="ECO:0000256" key="15">
    <source>
        <dbReference type="RuleBase" id="RU367007"/>
    </source>
</evidence>
<dbReference type="PROSITE" id="PS50919">
    <property type="entry name" value="MIR"/>
    <property type="match status" value="3"/>
</dbReference>
<evidence type="ECO:0000256" key="11">
    <source>
        <dbReference type="ARBA" id="ARBA00023136"/>
    </source>
</evidence>
<dbReference type="SUPFAM" id="SSF82109">
    <property type="entry name" value="MIR domain"/>
    <property type="match status" value="1"/>
</dbReference>
<dbReference type="InterPro" id="IPR036300">
    <property type="entry name" value="MIR_dom_sf"/>
</dbReference>
<dbReference type="GO" id="GO:0031502">
    <property type="term" value="C:dolichyl-phosphate-mannose-protein mannosyltransferase complex"/>
    <property type="evidence" value="ECO:0007669"/>
    <property type="project" value="UniProtKB-ARBA"/>
</dbReference>
<dbReference type="Pfam" id="PF02366">
    <property type="entry name" value="PMT"/>
    <property type="match status" value="1"/>
</dbReference>
<sequence>MDVPVPRTSSRPLSDADARLKRDVYGPSALRRSGQRNDHWAGREMTIRREEARWIVGFTALAVMVRCWKIWQPTSVVFDEVHFGGFARKYIKQTFFMDVHPPLAKLLITLAALVGRFDGDFDFKDIGKDYLEPHVPYVTMRLLPALLGVATVPLAYLTLRQGYGTRRTTAALAALLITFENGLVTQSRLILLDSPLIFFTALTAYFFVRFSALETTTAQHPGGAVRGGGPFTRPWWTYLFLTGLSLGAVVSCKWVGLFTIATIGLPIIRQLWILLGDLRTTPRQWARHFAARALCLIVVPVVFYMFMFQIHFWVLNRSGEGDGFMSSEFQHTLIGHGMEDTYADVAYGSTVSIRHVNTQGGYLHSHAHSYPTGSQQQQITLYPHRDENNAWRIVNGSAESGPASYDWSVIPLQYIENGAKVRLEHVVTDKRLHSHEVRPPISEVDFQNEVSGYGFPGFAGDANDDFIVELTPDTRGGKDKRKARHQLRTLRSHFRLKHALTGCYLFSHKVKLPEWGFEQQEVTCNKNPTWDNSLWYVETNTHPLLGPGSETVNYHKPGFLAKFLELQAVMWQTNQGLTDRHAYDSRPSAWPILRRGINFWVKEQKQVYLIGNPVTWWTSTLAVLAYLGLRALLVLREKRGYRDLERPTIRVYDEICGFLVIGWAMHFLPFFLMQRQLFLHHYFPALYFAILCSCAVFDLFTRNLRQARRVQIAVVYMLFVLYCFRKFSPLTYAGEWTKKECINAKYLPHWDFNCDGFPESRDAYHLHKEAQPSVVTSTAVNAETTLAPLVPEPGRNVFEDLKDEPEQKTIAVAGAPREDEMPVSSSPDGPAGGGGADETLSAAGDNAQDTRAPLGKDAGAAEATFADAVGGGSGWQGGAEDAPGVVIPREEKQDEVGTEEEGGSGRFELDDEQVDLVEQALKRADADAEGLE</sequence>
<evidence type="ECO:0000256" key="1">
    <source>
        <dbReference type="ARBA" id="ARBA00004477"/>
    </source>
</evidence>
<evidence type="ECO:0000256" key="10">
    <source>
        <dbReference type="ARBA" id="ARBA00022989"/>
    </source>
</evidence>
<proteinExistence type="inferred from homology"/>
<feature type="region of interest" description="Disordered" evidence="16">
    <location>
        <begin position="812"/>
        <end position="911"/>
    </location>
</feature>
<evidence type="ECO:0000256" key="4">
    <source>
        <dbReference type="ARBA" id="ARBA00012839"/>
    </source>
</evidence>
<comment type="function">
    <text evidence="15">Transfers mannose from Dol-P-mannose to Ser or Thr residues on proteins.</text>
</comment>
<dbReference type="PANTHER" id="PTHR10050:SF50">
    <property type="entry name" value="DOLICHYL-PHOSPHATE-MANNOSE--PROTEIN MANNOSYLTRANSFERASE 1-RELATED"/>
    <property type="match status" value="1"/>
</dbReference>
<feature type="transmembrane region" description="Helical" evidence="15">
    <location>
        <begin position="189"/>
        <end position="208"/>
    </location>
</feature>
<feature type="transmembrane region" description="Helical" evidence="15">
    <location>
        <begin position="614"/>
        <end position="635"/>
    </location>
</feature>
<evidence type="ECO:0000256" key="6">
    <source>
        <dbReference type="ARBA" id="ARBA00022679"/>
    </source>
</evidence>
<comment type="catalytic activity">
    <reaction evidence="13 15">
        <text>a di-trans,poly-cis-dolichyl beta-D-mannosyl phosphate + L-threonyl-[protein] = 3-O-(alpha-D-mannosyl)-L-threonyl-[protein] + a di-trans,poly-cis-dolichyl phosphate + H(+)</text>
        <dbReference type="Rhea" id="RHEA:53396"/>
        <dbReference type="Rhea" id="RHEA-COMP:11060"/>
        <dbReference type="Rhea" id="RHEA-COMP:13547"/>
        <dbReference type="Rhea" id="RHEA-COMP:19498"/>
        <dbReference type="Rhea" id="RHEA-COMP:19501"/>
        <dbReference type="ChEBI" id="CHEBI:15378"/>
        <dbReference type="ChEBI" id="CHEBI:30013"/>
        <dbReference type="ChEBI" id="CHEBI:57683"/>
        <dbReference type="ChEBI" id="CHEBI:58211"/>
        <dbReference type="ChEBI" id="CHEBI:137323"/>
        <dbReference type="EC" id="2.4.1.109"/>
    </reaction>
</comment>
<evidence type="ECO:0000259" key="17">
    <source>
        <dbReference type="PROSITE" id="PS50919"/>
    </source>
</evidence>
<feature type="transmembrane region" description="Helical" evidence="15">
    <location>
        <begin position="655"/>
        <end position="673"/>
    </location>
</feature>
<dbReference type="FunFam" id="2.80.10.50:FF:000034">
    <property type="entry name" value="Dolichyl-phosphate-mannose-protein mannosyltransferase 1"/>
    <property type="match status" value="1"/>
</dbReference>
<gene>
    <name evidence="18" type="ORF">NliqN6_2785</name>
</gene>
<feature type="compositionally biased region" description="Low complexity" evidence="16">
    <location>
        <begin position="855"/>
        <end position="868"/>
    </location>
</feature>
<keyword evidence="6 15" id="KW-0808">Transferase</keyword>
<evidence type="ECO:0000313" key="19">
    <source>
        <dbReference type="Proteomes" id="UP000620104"/>
    </source>
</evidence>
<dbReference type="UniPathway" id="UPA00378"/>
<dbReference type="Pfam" id="PF16192">
    <property type="entry name" value="PMT_4TMC"/>
    <property type="match status" value="1"/>
</dbReference>
<evidence type="ECO:0000256" key="16">
    <source>
        <dbReference type="SAM" id="MobiDB-lite"/>
    </source>
</evidence>
<evidence type="ECO:0000313" key="18">
    <source>
        <dbReference type="EMBL" id="GHJ86383.1"/>
    </source>
</evidence>
<dbReference type="OrthoDB" id="292747at2759"/>
<feature type="transmembrane region" description="Helical" evidence="15">
    <location>
        <begin position="289"/>
        <end position="314"/>
    </location>
</feature>
<dbReference type="GO" id="GO:0004169">
    <property type="term" value="F:dolichyl-phosphate-mannose-protein mannosyltransferase activity"/>
    <property type="evidence" value="ECO:0007669"/>
    <property type="project" value="UniProtKB-UniRule"/>
</dbReference>
<dbReference type="Proteomes" id="UP000620104">
    <property type="component" value="Unassembled WGS sequence"/>
</dbReference>
<feature type="domain" description="MIR" evidence="17">
    <location>
        <begin position="342"/>
        <end position="396"/>
    </location>
</feature>
<feature type="domain" description="MIR" evidence="17">
    <location>
        <begin position="412"/>
        <end position="471"/>
    </location>
</feature>
<evidence type="ECO:0000256" key="12">
    <source>
        <dbReference type="ARBA" id="ARBA00023180"/>
    </source>
</evidence>